<sequence length="140" mass="15609">MKTRLTSLDEVPERGSWLFTVRQHGADEEYILVRCGDDEHGPVRAFRNVCPHEPQRLDRGNGHGAAMRDGEIICPRHGSSFDTCSGYCDNGDARETTLPDLDVEVEGEDVYLVDDSATFRHDGPKEDDDDMPSSTSHLGF</sequence>
<dbReference type="RefSeq" id="WP_260593040.1">
    <property type="nucleotide sequence ID" value="NZ_CP104003.1"/>
</dbReference>
<name>A0A9E7U7X6_9EURY</name>
<dbReference type="GO" id="GO:0046872">
    <property type="term" value="F:metal ion binding"/>
    <property type="evidence" value="ECO:0007669"/>
    <property type="project" value="UniProtKB-KW"/>
</dbReference>
<dbReference type="GO" id="GO:0051537">
    <property type="term" value="F:2 iron, 2 sulfur cluster binding"/>
    <property type="evidence" value="ECO:0007669"/>
    <property type="project" value="UniProtKB-KW"/>
</dbReference>
<keyword evidence="8" id="KW-1185">Reference proteome</keyword>
<evidence type="ECO:0000256" key="4">
    <source>
        <dbReference type="ARBA" id="ARBA00023014"/>
    </source>
</evidence>
<feature type="region of interest" description="Disordered" evidence="5">
    <location>
        <begin position="116"/>
        <end position="140"/>
    </location>
</feature>
<dbReference type="GeneID" id="74944403"/>
<evidence type="ECO:0000256" key="5">
    <source>
        <dbReference type="SAM" id="MobiDB-lite"/>
    </source>
</evidence>
<organism evidence="7 8">
    <name type="scientific">Salinirubellus salinus</name>
    <dbReference type="NCBI Taxonomy" id="1364945"/>
    <lineage>
        <taxon>Archaea</taxon>
        <taxon>Methanobacteriati</taxon>
        <taxon>Methanobacteriota</taxon>
        <taxon>Stenosarchaea group</taxon>
        <taxon>Halobacteria</taxon>
        <taxon>Halobacteriales</taxon>
        <taxon>Natronomonadaceae</taxon>
        <taxon>Salinirubellus</taxon>
    </lineage>
</organism>
<evidence type="ECO:0000313" key="8">
    <source>
        <dbReference type="Proteomes" id="UP001057580"/>
    </source>
</evidence>
<dbReference type="InterPro" id="IPR017941">
    <property type="entry name" value="Rieske_2Fe-2S"/>
</dbReference>
<evidence type="ECO:0000259" key="6">
    <source>
        <dbReference type="PROSITE" id="PS51296"/>
    </source>
</evidence>
<dbReference type="SUPFAM" id="SSF50022">
    <property type="entry name" value="ISP domain"/>
    <property type="match status" value="1"/>
</dbReference>
<evidence type="ECO:0000256" key="1">
    <source>
        <dbReference type="ARBA" id="ARBA00022714"/>
    </source>
</evidence>
<dbReference type="Proteomes" id="UP001057580">
    <property type="component" value="Chromosome"/>
</dbReference>
<evidence type="ECO:0000256" key="2">
    <source>
        <dbReference type="ARBA" id="ARBA00022723"/>
    </source>
</evidence>
<dbReference type="AlphaFoldDB" id="A0A9E7U7X6"/>
<keyword evidence="3" id="KW-0408">Iron</keyword>
<keyword evidence="2" id="KW-0479">Metal-binding</keyword>
<dbReference type="Gene3D" id="2.102.10.10">
    <property type="entry name" value="Rieske [2Fe-2S] iron-sulphur domain"/>
    <property type="match status" value="1"/>
</dbReference>
<evidence type="ECO:0000313" key="7">
    <source>
        <dbReference type="EMBL" id="UWM54046.1"/>
    </source>
</evidence>
<evidence type="ECO:0000256" key="3">
    <source>
        <dbReference type="ARBA" id="ARBA00023004"/>
    </source>
</evidence>
<keyword evidence="1" id="KW-0001">2Fe-2S</keyword>
<reference evidence="7" key="1">
    <citation type="submission" date="2022-09" db="EMBL/GenBank/DDBJ databases">
        <title>Diverse halophilic archaea isolated from saline environments.</title>
        <authorList>
            <person name="Cui H.-L."/>
        </authorList>
    </citation>
    <scope>NUCLEOTIDE SEQUENCE</scope>
    <source>
        <strain evidence="7">ZS-35-S2</strain>
    </source>
</reference>
<keyword evidence="4" id="KW-0411">Iron-sulfur</keyword>
<protein>
    <submittedName>
        <fullName evidence="7">Rieske 2Fe-2S domain-containing protein</fullName>
    </submittedName>
</protein>
<dbReference type="InterPro" id="IPR036922">
    <property type="entry name" value="Rieske_2Fe-2S_sf"/>
</dbReference>
<feature type="domain" description="Rieske" evidence="6">
    <location>
        <begin position="26"/>
        <end position="112"/>
    </location>
</feature>
<dbReference type="EMBL" id="CP104003">
    <property type="protein sequence ID" value="UWM54046.1"/>
    <property type="molecule type" value="Genomic_DNA"/>
</dbReference>
<proteinExistence type="predicted"/>
<dbReference type="PROSITE" id="PS51296">
    <property type="entry name" value="RIESKE"/>
    <property type="match status" value="1"/>
</dbReference>
<dbReference type="Pfam" id="PF00355">
    <property type="entry name" value="Rieske"/>
    <property type="match status" value="1"/>
</dbReference>
<accession>A0A9E7U7X6</accession>
<dbReference type="KEGG" id="ssai:N0B31_18235"/>
<dbReference type="CDD" id="cd03467">
    <property type="entry name" value="Rieske"/>
    <property type="match status" value="1"/>
</dbReference>
<gene>
    <name evidence="7" type="ORF">N0B31_18235</name>
</gene>